<reference evidence="1" key="2">
    <citation type="submission" date="2023-05" db="EMBL/GenBank/DDBJ databases">
        <authorList>
            <consortium name="Lawrence Berkeley National Laboratory"/>
            <person name="Steindorff A."/>
            <person name="Hensen N."/>
            <person name="Bonometti L."/>
            <person name="Westerberg I."/>
            <person name="Brannstrom I.O."/>
            <person name="Guillou S."/>
            <person name="Cros-Aarteil S."/>
            <person name="Calhoun S."/>
            <person name="Haridas S."/>
            <person name="Kuo A."/>
            <person name="Mondo S."/>
            <person name="Pangilinan J."/>
            <person name="Riley R."/>
            <person name="Labutti K."/>
            <person name="Andreopoulos B."/>
            <person name="Lipzen A."/>
            <person name="Chen C."/>
            <person name="Yanf M."/>
            <person name="Daum C."/>
            <person name="Ng V."/>
            <person name="Clum A."/>
            <person name="Ohm R."/>
            <person name="Martin F."/>
            <person name="Silar P."/>
            <person name="Natvig D."/>
            <person name="Lalanne C."/>
            <person name="Gautier V."/>
            <person name="Ament-Velasquez S.L."/>
            <person name="Kruys A."/>
            <person name="Hutchinson M.I."/>
            <person name="Powell A.J."/>
            <person name="Barry K."/>
            <person name="Miller A.N."/>
            <person name="Grigoriev I.V."/>
            <person name="Debuchy R."/>
            <person name="Gladieux P."/>
            <person name="Thoren M.H."/>
            <person name="Johannesson H."/>
        </authorList>
    </citation>
    <scope>NUCLEOTIDE SEQUENCE</scope>
    <source>
        <strain evidence="1">CBS 508.74</strain>
    </source>
</reference>
<keyword evidence="2" id="KW-1185">Reference proteome</keyword>
<accession>A0AAN6QBG0</accession>
<dbReference type="EMBL" id="MU853382">
    <property type="protein sequence ID" value="KAK4107103.1"/>
    <property type="molecule type" value="Genomic_DNA"/>
</dbReference>
<organism evidence="1 2">
    <name type="scientific">Canariomyces notabilis</name>
    <dbReference type="NCBI Taxonomy" id="2074819"/>
    <lineage>
        <taxon>Eukaryota</taxon>
        <taxon>Fungi</taxon>
        <taxon>Dikarya</taxon>
        <taxon>Ascomycota</taxon>
        <taxon>Pezizomycotina</taxon>
        <taxon>Sordariomycetes</taxon>
        <taxon>Sordariomycetidae</taxon>
        <taxon>Sordariales</taxon>
        <taxon>Chaetomiaceae</taxon>
        <taxon>Canariomyces</taxon>
    </lineage>
</organism>
<protein>
    <submittedName>
        <fullName evidence="1">Uncharacterized protein</fullName>
    </submittedName>
</protein>
<dbReference type="AlphaFoldDB" id="A0AAN6QBG0"/>
<gene>
    <name evidence="1" type="ORF">N656DRAFT_559270</name>
</gene>
<sequence>MQSPAHEHRCYCGKVYQALASLQRHARNCPAASSEDCRHLLQLLACLEPQPVPGDLFYRTFYPFRLWDEDCNESVGQIFHFPSIFETERRLQTTIQDAINAGALHVTTTSSMVSSNGLWWACRYFTLPSPSQVFIRNDMASTQAIDGAGTMLDFMELQAIRVLLHIFPVADLDENFVEKGSVFFPFMGLLQRLPTDRLHPQEIPRAVDVCISASMFGESQNKEIMLLVAQRLSSQTPLLPLKISVQLRQMKLQLLNGHAIPSLVPPVSGRKGHIQSGEFLLLQSQQAIEESRLPRAWQLLQQWAPQDVAHPSGLEIVIRSQIDVMKGKVRRFQGYFELARQYLEPLVEENSPTRIQFSCRLHLAAVYTELGLWDRSEAILDATEAKTGRQVRLLQLSTAEYYLAQGLAGSANHLDLARELYTDLSEKYEALVPSSKATKRNFFRICFGLAIISHIKRPAKHRFSMIKALNNWQLAYRACREGVALAEGFPDLICLLSMAEIKISLSDQTSDADLQHALQIWCGIIRQKLDQRFFFTNLGTRWANLLCDWLEIAGKPCFLTRWAIEQGVE</sequence>
<dbReference type="Gene3D" id="1.25.40.10">
    <property type="entry name" value="Tetratricopeptide repeat domain"/>
    <property type="match status" value="1"/>
</dbReference>
<dbReference type="InterPro" id="IPR011990">
    <property type="entry name" value="TPR-like_helical_dom_sf"/>
</dbReference>
<name>A0AAN6QBG0_9PEZI</name>
<dbReference type="GeneID" id="89934211"/>
<evidence type="ECO:0000313" key="2">
    <source>
        <dbReference type="Proteomes" id="UP001302812"/>
    </source>
</evidence>
<dbReference type="Proteomes" id="UP001302812">
    <property type="component" value="Unassembled WGS sequence"/>
</dbReference>
<proteinExistence type="predicted"/>
<evidence type="ECO:0000313" key="1">
    <source>
        <dbReference type="EMBL" id="KAK4107103.1"/>
    </source>
</evidence>
<reference evidence="1" key="1">
    <citation type="journal article" date="2023" name="Mol. Phylogenet. Evol.">
        <title>Genome-scale phylogeny and comparative genomics of the fungal order Sordariales.</title>
        <authorList>
            <person name="Hensen N."/>
            <person name="Bonometti L."/>
            <person name="Westerberg I."/>
            <person name="Brannstrom I.O."/>
            <person name="Guillou S."/>
            <person name="Cros-Aarteil S."/>
            <person name="Calhoun S."/>
            <person name="Haridas S."/>
            <person name="Kuo A."/>
            <person name="Mondo S."/>
            <person name="Pangilinan J."/>
            <person name="Riley R."/>
            <person name="LaButti K."/>
            <person name="Andreopoulos B."/>
            <person name="Lipzen A."/>
            <person name="Chen C."/>
            <person name="Yan M."/>
            <person name="Daum C."/>
            <person name="Ng V."/>
            <person name="Clum A."/>
            <person name="Steindorff A."/>
            <person name="Ohm R.A."/>
            <person name="Martin F."/>
            <person name="Silar P."/>
            <person name="Natvig D.O."/>
            <person name="Lalanne C."/>
            <person name="Gautier V."/>
            <person name="Ament-Velasquez S.L."/>
            <person name="Kruys A."/>
            <person name="Hutchinson M.I."/>
            <person name="Powell A.J."/>
            <person name="Barry K."/>
            <person name="Miller A.N."/>
            <person name="Grigoriev I.V."/>
            <person name="Debuchy R."/>
            <person name="Gladieux P."/>
            <person name="Hiltunen Thoren M."/>
            <person name="Johannesson H."/>
        </authorList>
    </citation>
    <scope>NUCLEOTIDE SEQUENCE</scope>
    <source>
        <strain evidence="1">CBS 508.74</strain>
    </source>
</reference>
<comment type="caution">
    <text evidence="1">The sequence shown here is derived from an EMBL/GenBank/DDBJ whole genome shotgun (WGS) entry which is preliminary data.</text>
</comment>
<dbReference type="RefSeq" id="XP_064664673.1">
    <property type="nucleotide sequence ID" value="XM_064810087.1"/>
</dbReference>